<keyword evidence="3" id="KW-1185">Reference proteome</keyword>
<dbReference type="InterPro" id="IPR003033">
    <property type="entry name" value="SCP2_sterol-bd_dom"/>
</dbReference>
<dbReference type="RefSeq" id="WP_253771902.1">
    <property type="nucleotide sequence ID" value="NZ_JAMTCK010000006.1"/>
</dbReference>
<dbReference type="InterPro" id="IPR036527">
    <property type="entry name" value="SCP2_sterol-bd_dom_sf"/>
</dbReference>
<name>A0AAE3GF78_9PSEU</name>
<dbReference type="SUPFAM" id="SSF55718">
    <property type="entry name" value="SCP-like"/>
    <property type="match status" value="1"/>
</dbReference>
<comment type="caution">
    <text evidence="2">The sequence shown here is derived from an EMBL/GenBank/DDBJ whole genome shotgun (WGS) entry which is preliminary data.</text>
</comment>
<gene>
    <name evidence="2" type="ORF">LX83_003113</name>
</gene>
<dbReference type="EMBL" id="JAMTCK010000006">
    <property type="protein sequence ID" value="MCP2166254.1"/>
    <property type="molecule type" value="Genomic_DNA"/>
</dbReference>
<accession>A0AAE3GF78</accession>
<evidence type="ECO:0000313" key="3">
    <source>
        <dbReference type="Proteomes" id="UP001206128"/>
    </source>
</evidence>
<dbReference type="AlphaFoldDB" id="A0AAE3GF78"/>
<sequence>MTNIDLSPDAVARLSPDELITTLRRLDPASDAARQLDIDVVARAIDPKKLSREQFVDLLAVLGDLADAGAAVNLSQLDPQNFARLIARAGKDQIEAVTSQPVLRERILDEVFRRMEVHFRADRAGSTKAVVHWRISGAATDDGYDRYETVIENETCAVSKNGSREPRATVTLTPVDFLKLVTGNASAPVLFMTGKLKVAGDLAFAAGLTNLFTIPKA</sequence>
<dbReference type="Pfam" id="PF02036">
    <property type="entry name" value="SCP2"/>
    <property type="match status" value="1"/>
</dbReference>
<reference evidence="2" key="1">
    <citation type="submission" date="2022-06" db="EMBL/GenBank/DDBJ databases">
        <title>Genomic Encyclopedia of Archaeal and Bacterial Type Strains, Phase II (KMG-II): from individual species to whole genera.</title>
        <authorList>
            <person name="Goeker M."/>
        </authorList>
    </citation>
    <scope>NUCLEOTIDE SEQUENCE</scope>
    <source>
        <strain evidence="2">DSM 43935</strain>
    </source>
</reference>
<evidence type="ECO:0000259" key="1">
    <source>
        <dbReference type="Pfam" id="PF02036"/>
    </source>
</evidence>
<dbReference type="Proteomes" id="UP001206128">
    <property type="component" value="Unassembled WGS sequence"/>
</dbReference>
<protein>
    <submittedName>
        <fullName evidence="2">SCP-2 sterol transfer family protein</fullName>
    </submittedName>
</protein>
<evidence type="ECO:0000313" key="2">
    <source>
        <dbReference type="EMBL" id="MCP2166254.1"/>
    </source>
</evidence>
<organism evidence="2 3">
    <name type="scientific">Goodfellowiella coeruleoviolacea</name>
    <dbReference type="NCBI Taxonomy" id="334858"/>
    <lineage>
        <taxon>Bacteria</taxon>
        <taxon>Bacillati</taxon>
        <taxon>Actinomycetota</taxon>
        <taxon>Actinomycetes</taxon>
        <taxon>Pseudonocardiales</taxon>
        <taxon>Pseudonocardiaceae</taxon>
        <taxon>Goodfellowiella</taxon>
    </lineage>
</organism>
<feature type="domain" description="SCP2" evidence="1">
    <location>
        <begin position="121"/>
        <end position="212"/>
    </location>
</feature>
<proteinExistence type="predicted"/>
<dbReference type="Gene3D" id="3.30.1050.10">
    <property type="entry name" value="SCP2 sterol-binding domain"/>
    <property type="match status" value="1"/>
</dbReference>